<dbReference type="Gene3D" id="1.10.287.190">
    <property type="entry name" value="Transcription factor IIA gamma subunit, alpha-helical domain"/>
    <property type="match status" value="1"/>
</dbReference>
<dbReference type="SUPFAM" id="SSF47396">
    <property type="entry name" value="Transcription factor IIA (TFIIA), alpha-helical domain"/>
    <property type="match status" value="1"/>
</dbReference>
<dbReference type="InterPro" id="IPR009083">
    <property type="entry name" value="TFIIA_a-hlx"/>
</dbReference>
<dbReference type="CDD" id="cd10014">
    <property type="entry name" value="TFIIA_gamma_C"/>
    <property type="match status" value="1"/>
</dbReference>
<keyword evidence="4 8" id="KW-0805">Transcription regulation</keyword>
<sequence length="113" mass="12904">MASEPTSETLYTYGSLGRSLMDTIDELVVNKRQIPPQLGARVVHCFSRIVPKVLSQQPRTKLTMKGKLDTYRHCDEMWNFLARNVTLTLDNKERIHASKIKIVCGNSKPDKDE</sequence>
<comment type="function">
    <text evidence="7">TFIIA is a component of the transcription machinery of RNA polymerase II and plays an important role in transcriptional activation. TFIIA in a complex with TBP mediates transcriptional activity.</text>
</comment>
<comment type="caution">
    <text evidence="10">The sequence shown here is derived from an EMBL/GenBank/DDBJ whole genome shotgun (WGS) entry which is preliminary data.</text>
</comment>
<evidence type="ECO:0000313" key="11">
    <source>
        <dbReference type="Proteomes" id="UP001285441"/>
    </source>
</evidence>
<dbReference type="Proteomes" id="UP001285441">
    <property type="component" value="Unassembled WGS sequence"/>
</dbReference>
<proteinExistence type="inferred from homology"/>
<reference evidence="10" key="2">
    <citation type="submission" date="2023-06" db="EMBL/GenBank/DDBJ databases">
        <authorList>
            <consortium name="Lawrence Berkeley National Laboratory"/>
            <person name="Haridas S."/>
            <person name="Hensen N."/>
            <person name="Bonometti L."/>
            <person name="Westerberg I."/>
            <person name="Brannstrom I.O."/>
            <person name="Guillou S."/>
            <person name="Cros-Aarteil S."/>
            <person name="Calhoun S."/>
            <person name="Kuo A."/>
            <person name="Mondo S."/>
            <person name="Pangilinan J."/>
            <person name="Riley R."/>
            <person name="LaButti K."/>
            <person name="Andreopoulos B."/>
            <person name="Lipzen A."/>
            <person name="Chen C."/>
            <person name="Yanf M."/>
            <person name="Daum C."/>
            <person name="Ng V."/>
            <person name="Clum A."/>
            <person name="Steindorff A."/>
            <person name="Ohm R."/>
            <person name="Martin F."/>
            <person name="Silar P."/>
            <person name="Natvig D."/>
            <person name="Lalanne C."/>
            <person name="Gautier V."/>
            <person name="Ament-velasquez S.L."/>
            <person name="Kruys A."/>
            <person name="Hutchinson M.I."/>
            <person name="Powell A.J."/>
            <person name="Barry K."/>
            <person name="Miller A.N."/>
            <person name="Grigoriev I.V."/>
            <person name="Debuchy R."/>
            <person name="Gladieux P."/>
            <person name="Thoren M.H."/>
            <person name="Johannesson H."/>
        </authorList>
    </citation>
    <scope>NUCLEOTIDE SEQUENCE</scope>
    <source>
        <strain evidence="10">CBS 232.78</strain>
    </source>
</reference>
<dbReference type="InterPro" id="IPR009088">
    <property type="entry name" value="TFIIA_b-brl"/>
</dbReference>
<dbReference type="EMBL" id="JAULSW010000009">
    <property type="protein sequence ID" value="KAK3370372.1"/>
    <property type="molecule type" value="Genomic_DNA"/>
</dbReference>
<gene>
    <name evidence="10" type="ORF">B0H63DRAFT_486878</name>
</gene>
<reference evidence="10" key="1">
    <citation type="journal article" date="2023" name="Mol. Phylogenet. Evol.">
        <title>Genome-scale phylogeny and comparative genomics of the fungal order Sordariales.</title>
        <authorList>
            <person name="Hensen N."/>
            <person name="Bonometti L."/>
            <person name="Westerberg I."/>
            <person name="Brannstrom I.O."/>
            <person name="Guillou S."/>
            <person name="Cros-Aarteil S."/>
            <person name="Calhoun S."/>
            <person name="Haridas S."/>
            <person name="Kuo A."/>
            <person name="Mondo S."/>
            <person name="Pangilinan J."/>
            <person name="Riley R."/>
            <person name="LaButti K."/>
            <person name="Andreopoulos B."/>
            <person name="Lipzen A."/>
            <person name="Chen C."/>
            <person name="Yan M."/>
            <person name="Daum C."/>
            <person name="Ng V."/>
            <person name="Clum A."/>
            <person name="Steindorff A."/>
            <person name="Ohm R.A."/>
            <person name="Martin F."/>
            <person name="Silar P."/>
            <person name="Natvig D.O."/>
            <person name="Lalanne C."/>
            <person name="Gautier V."/>
            <person name="Ament-Velasquez S.L."/>
            <person name="Kruys A."/>
            <person name="Hutchinson M.I."/>
            <person name="Powell A.J."/>
            <person name="Barry K."/>
            <person name="Miller A.N."/>
            <person name="Grigoriev I.V."/>
            <person name="Debuchy R."/>
            <person name="Gladieux P."/>
            <person name="Hiltunen Thoren M."/>
            <person name="Johannesson H."/>
        </authorList>
    </citation>
    <scope>NUCLEOTIDE SEQUENCE</scope>
    <source>
        <strain evidence="10">CBS 232.78</strain>
    </source>
</reference>
<organism evidence="10 11">
    <name type="scientific">Podospora didyma</name>
    <dbReference type="NCBI Taxonomy" id="330526"/>
    <lineage>
        <taxon>Eukaryota</taxon>
        <taxon>Fungi</taxon>
        <taxon>Dikarya</taxon>
        <taxon>Ascomycota</taxon>
        <taxon>Pezizomycotina</taxon>
        <taxon>Sordariomycetes</taxon>
        <taxon>Sordariomycetidae</taxon>
        <taxon>Sordariales</taxon>
        <taxon>Podosporaceae</taxon>
        <taxon>Podospora</taxon>
    </lineage>
</organism>
<evidence type="ECO:0000256" key="5">
    <source>
        <dbReference type="ARBA" id="ARBA00023163"/>
    </source>
</evidence>
<dbReference type="GO" id="GO:0005672">
    <property type="term" value="C:transcription factor TFIIA complex"/>
    <property type="evidence" value="ECO:0007669"/>
    <property type="project" value="InterPro"/>
</dbReference>
<dbReference type="Gene3D" id="2.30.18.10">
    <property type="entry name" value="Transcription factor IIA (TFIIA), beta-barrel domain"/>
    <property type="match status" value="1"/>
</dbReference>
<dbReference type="GO" id="GO:0006367">
    <property type="term" value="P:transcription initiation at RNA polymerase II promoter"/>
    <property type="evidence" value="ECO:0007669"/>
    <property type="project" value="InterPro"/>
</dbReference>
<dbReference type="InterPro" id="IPR003194">
    <property type="entry name" value="TFIIA_gsu"/>
</dbReference>
<keyword evidence="5 8" id="KW-0804">Transcription</keyword>
<dbReference type="Pfam" id="PF02751">
    <property type="entry name" value="TFIIA_gamma_C"/>
    <property type="match status" value="1"/>
</dbReference>
<evidence type="ECO:0000313" key="10">
    <source>
        <dbReference type="EMBL" id="KAK3370372.1"/>
    </source>
</evidence>
<evidence type="ECO:0000256" key="6">
    <source>
        <dbReference type="ARBA" id="ARBA00023242"/>
    </source>
</evidence>
<dbReference type="InterPro" id="IPR015871">
    <property type="entry name" value="TFIIA_gsu_C"/>
</dbReference>
<keyword evidence="11" id="KW-1185">Reference proteome</keyword>
<comment type="subcellular location">
    <subcellularLocation>
        <location evidence="1 8">Nucleus</location>
    </subcellularLocation>
</comment>
<evidence type="ECO:0000256" key="3">
    <source>
        <dbReference type="ARBA" id="ARBA00019928"/>
    </source>
</evidence>
<accession>A0AAE0K695</accession>
<comment type="similarity">
    <text evidence="2 8">Belongs to the TFIIA subunit 2 family.</text>
</comment>
<keyword evidence="6 8" id="KW-0539">Nucleus</keyword>
<feature type="domain" description="Transcription initiation factor IIA gamma subunit C-terminal" evidence="9">
    <location>
        <begin position="65"/>
        <end position="103"/>
    </location>
</feature>
<dbReference type="PIRSF" id="PIRSF009415">
    <property type="entry name" value="Hum_TFIIA_gamma"/>
    <property type="match status" value="1"/>
</dbReference>
<evidence type="ECO:0000256" key="2">
    <source>
        <dbReference type="ARBA" id="ARBA00007675"/>
    </source>
</evidence>
<evidence type="ECO:0000259" key="9">
    <source>
        <dbReference type="Pfam" id="PF02751"/>
    </source>
</evidence>
<dbReference type="PANTHER" id="PTHR10966">
    <property type="entry name" value="TRANSCRIPTION INITIATION FACTOR IIA SUBUNIT 2"/>
    <property type="match status" value="1"/>
</dbReference>
<protein>
    <recommendedName>
        <fullName evidence="3 8">Transcription initiation factor IIA subunit 2</fullName>
    </recommendedName>
</protein>
<evidence type="ECO:0000256" key="4">
    <source>
        <dbReference type="ARBA" id="ARBA00023015"/>
    </source>
</evidence>
<name>A0AAE0K695_9PEZI</name>
<dbReference type="AlphaFoldDB" id="A0AAE0K695"/>
<evidence type="ECO:0000256" key="1">
    <source>
        <dbReference type="ARBA" id="ARBA00004123"/>
    </source>
</evidence>
<evidence type="ECO:0000256" key="7">
    <source>
        <dbReference type="ARBA" id="ARBA00024733"/>
    </source>
</evidence>
<evidence type="ECO:0000256" key="8">
    <source>
        <dbReference type="PIRNR" id="PIRNR009415"/>
    </source>
</evidence>
<dbReference type="SUPFAM" id="SSF50784">
    <property type="entry name" value="Transcription factor IIA (TFIIA), beta-barrel domain"/>
    <property type="match status" value="1"/>
</dbReference>